<feature type="transmembrane region" description="Helical" evidence="2">
    <location>
        <begin position="12"/>
        <end position="32"/>
    </location>
</feature>
<keyword evidence="4" id="KW-1185">Reference proteome</keyword>
<organism evidence="3 4">
    <name type="scientific">Erythrobacter sanguineus</name>
    <dbReference type="NCBI Taxonomy" id="198312"/>
    <lineage>
        <taxon>Bacteria</taxon>
        <taxon>Pseudomonadati</taxon>
        <taxon>Pseudomonadota</taxon>
        <taxon>Alphaproteobacteria</taxon>
        <taxon>Sphingomonadales</taxon>
        <taxon>Erythrobacteraceae</taxon>
        <taxon>Erythrobacter/Porphyrobacter group</taxon>
        <taxon>Erythrobacter</taxon>
    </lineage>
</organism>
<protein>
    <submittedName>
        <fullName evidence="3">Uncharacterized protein</fullName>
    </submittedName>
</protein>
<evidence type="ECO:0000313" key="4">
    <source>
        <dbReference type="Proteomes" id="UP000184391"/>
    </source>
</evidence>
<sequence length="97" mass="10137">MTSYKTEPKRTTTWILIVLAGVAIAAAIYYYFDQMSGNRAASAPPPSTEWTTAPGGVEVELPQTPMTNVPPDAVPAQGAAPEAATADEQPQGEGETS</sequence>
<accession>A0A1M7S1N7</accession>
<dbReference type="AlphaFoldDB" id="A0A1M7S1N7"/>
<dbReference type="RefSeq" id="WP_072673342.1">
    <property type="nucleotide sequence ID" value="NZ_FRDF01000004.1"/>
</dbReference>
<dbReference type="EMBL" id="FRDF01000004">
    <property type="protein sequence ID" value="SHN52371.1"/>
    <property type="molecule type" value="Genomic_DNA"/>
</dbReference>
<dbReference type="Proteomes" id="UP000184391">
    <property type="component" value="Unassembled WGS sequence"/>
</dbReference>
<keyword evidence="2" id="KW-0812">Transmembrane</keyword>
<evidence type="ECO:0000256" key="1">
    <source>
        <dbReference type="SAM" id="MobiDB-lite"/>
    </source>
</evidence>
<proteinExistence type="predicted"/>
<keyword evidence="2" id="KW-0472">Membrane</keyword>
<feature type="compositionally biased region" description="Low complexity" evidence="1">
    <location>
        <begin position="74"/>
        <end position="91"/>
    </location>
</feature>
<reference evidence="4" key="1">
    <citation type="submission" date="2016-12" db="EMBL/GenBank/DDBJ databases">
        <authorList>
            <person name="Varghese N."/>
            <person name="Submissions S."/>
        </authorList>
    </citation>
    <scope>NUCLEOTIDE SEQUENCE [LARGE SCALE GENOMIC DNA]</scope>
    <source>
        <strain evidence="4">DSM 11032</strain>
    </source>
</reference>
<evidence type="ECO:0000256" key="2">
    <source>
        <dbReference type="SAM" id="Phobius"/>
    </source>
</evidence>
<gene>
    <name evidence="3" type="ORF">SAMN02745193_00764</name>
</gene>
<feature type="region of interest" description="Disordered" evidence="1">
    <location>
        <begin position="63"/>
        <end position="97"/>
    </location>
</feature>
<keyword evidence="2" id="KW-1133">Transmembrane helix</keyword>
<name>A0A1M7S1N7_9SPHN</name>
<evidence type="ECO:0000313" key="3">
    <source>
        <dbReference type="EMBL" id="SHN52371.1"/>
    </source>
</evidence>